<evidence type="ECO:0000256" key="1">
    <source>
        <dbReference type="SAM" id="SignalP"/>
    </source>
</evidence>
<evidence type="ECO:0000313" key="3">
    <source>
        <dbReference type="Proteomes" id="UP000182241"/>
    </source>
</evidence>
<dbReference type="RefSeq" id="WP_068740121.1">
    <property type="nucleotide sequence ID" value="NZ_CBDRGN010000002.1"/>
</dbReference>
<protein>
    <recommendedName>
        <fullName evidence="4">PknH-like extracellular domain-containing protein</fullName>
    </recommendedName>
</protein>
<keyword evidence="3" id="KW-1185">Reference proteome</keyword>
<feature type="signal peptide" evidence="1">
    <location>
        <begin position="1"/>
        <end position="19"/>
    </location>
</feature>
<evidence type="ECO:0000313" key="2">
    <source>
        <dbReference type="EMBL" id="SEB30472.1"/>
    </source>
</evidence>
<dbReference type="STRING" id="57704.SAMN04489793_0123"/>
<sequence>MARARGFSAIVAVGAVVLAGCGSGPDADGPPSSAAASSGAGAPASARQLVLTAAELPPGMSMADFAMDADVVRAVLDPLTGQRPTGTTYSPSACAPVSMFGGVDQPAPSLAGVAAGEGGGRSAFTEAVVARRPDIAAVAAYFQRCRIVVQNDGGTPLTTTYAIRDGERGRADQLLVVEETPDDPNSKQRALVAYARVGEHAVWVRLRAFQGEPVDRAQFDRLVAAAVDKVARSA</sequence>
<dbReference type="Proteomes" id="UP000182241">
    <property type="component" value="Unassembled WGS sequence"/>
</dbReference>
<dbReference type="AlphaFoldDB" id="A0A1H4IB31"/>
<dbReference type="PROSITE" id="PS51257">
    <property type="entry name" value="PROKAR_LIPOPROTEIN"/>
    <property type="match status" value="1"/>
</dbReference>
<accession>A0A1H4IB31</accession>
<dbReference type="EMBL" id="FNSA01000001">
    <property type="protein sequence ID" value="SEB30472.1"/>
    <property type="molecule type" value="Genomic_DNA"/>
</dbReference>
<keyword evidence="1" id="KW-0732">Signal</keyword>
<organism evidence="2 3">
    <name type="scientific">Tsukamurella tyrosinosolvens</name>
    <dbReference type="NCBI Taxonomy" id="57704"/>
    <lineage>
        <taxon>Bacteria</taxon>
        <taxon>Bacillati</taxon>
        <taxon>Actinomycetota</taxon>
        <taxon>Actinomycetes</taxon>
        <taxon>Mycobacteriales</taxon>
        <taxon>Tsukamurellaceae</taxon>
        <taxon>Tsukamurella</taxon>
    </lineage>
</organism>
<feature type="chain" id="PRO_5038828289" description="PknH-like extracellular domain-containing protein" evidence="1">
    <location>
        <begin position="20"/>
        <end position="234"/>
    </location>
</feature>
<evidence type="ECO:0008006" key="4">
    <source>
        <dbReference type="Google" id="ProtNLM"/>
    </source>
</evidence>
<reference evidence="3" key="1">
    <citation type="submission" date="2016-10" db="EMBL/GenBank/DDBJ databases">
        <authorList>
            <person name="Varghese N."/>
            <person name="Submissions S."/>
        </authorList>
    </citation>
    <scope>NUCLEOTIDE SEQUENCE [LARGE SCALE GENOMIC DNA]</scope>
    <source>
        <strain evidence="3">DSM 44234</strain>
    </source>
</reference>
<name>A0A1H4IB31_TSUTY</name>
<proteinExistence type="predicted"/>
<gene>
    <name evidence="2" type="ORF">SAMN04489793_0123</name>
</gene>